<feature type="transmembrane region" description="Helical" evidence="1">
    <location>
        <begin position="337"/>
        <end position="355"/>
    </location>
</feature>
<feature type="transmembrane region" description="Helical" evidence="1">
    <location>
        <begin position="270"/>
        <end position="295"/>
    </location>
</feature>
<feature type="transmembrane region" description="Helical" evidence="1">
    <location>
        <begin position="70"/>
        <end position="88"/>
    </location>
</feature>
<keyword evidence="1" id="KW-0472">Membrane</keyword>
<organism evidence="2 3">
    <name type="scientific">Paenibacillus terreus</name>
    <dbReference type="NCBI Taxonomy" id="1387834"/>
    <lineage>
        <taxon>Bacteria</taxon>
        <taxon>Bacillati</taxon>
        <taxon>Bacillota</taxon>
        <taxon>Bacilli</taxon>
        <taxon>Bacillales</taxon>
        <taxon>Paenibacillaceae</taxon>
        <taxon>Paenibacillus</taxon>
    </lineage>
</organism>
<keyword evidence="3" id="KW-1185">Reference proteome</keyword>
<accession>A0ABV5B3T3</accession>
<feature type="transmembrane region" description="Helical" evidence="1">
    <location>
        <begin position="108"/>
        <end position="133"/>
    </location>
</feature>
<feature type="transmembrane region" description="Helical" evidence="1">
    <location>
        <begin position="148"/>
        <end position="169"/>
    </location>
</feature>
<evidence type="ECO:0000256" key="1">
    <source>
        <dbReference type="SAM" id="Phobius"/>
    </source>
</evidence>
<name>A0ABV5B3T3_9BACL</name>
<dbReference type="PANTHER" id="PTHR39177:SF1">
    <property type="entry name" value="ABC TRANSPORTER PERMEASE YTRC-RELATED"/>
    <property type="match status" value="1"/>
</dbReference>
<feature type="transmembrane region" description="Helical" evidence="1">
    <location>
        <begin position="240"/>
        <end position="258"/>
    </location>
</feature>
<evidence type="ECO:0000313" key="2">
    <source>
        <dbReference type="EMBL" id="MFB5679554.1"/>
    </source>
</evidence>
<dbReference type="PANTHER" id="PTHR39177">
    <property type="entry name" value="ABC TRANSPORTER PERMEASE YTRC-RELATED"/>
    <property type="match status" value="1"/>
</dbReference>
<dbReference type="Proteomes" id="UP001580407">
    <property type="component" value="Unassembled WGS sequence"/>
</dbReference>
<proteinExistence type="predicted"/>
<dbReference type="InterPro" id="IPR053046">
    <property type="entry name" value="ABC-5_transporter"/>
</dbReference>
<dbReference type="RefSeq" id="WP_375523390.1">
    <property type="nucleotide sequence ID" value="NZ_JBHILM010000001.1"/>
</dbReference>
<evidence type="ECO:0000313" key="3">
    <source>
        <dbReference type="Proteomes" id="UP001580407"/>
    </source>
</evidence>
<keyword evidence="1" id="KW-0812">Transmembrane</keyword>
<dbReference type="EMBL" id="JBHILM010000001">
    <property type="protein sequence ID" value="MFB5679554.1"/>
    <property type="molecule type" value="Genomic_DNA"/>
</dbReference>
<reference evidence="2 3" key="1">
    <citation type="submission" date="2024-09" db="EMBL/GenBank/DDBJ databases">
        <authorList>
            <person name="Ruan L."/>
        </authorList>
    </citation>
    <scope>NUCLEOTIDE SEQUENCE [LARGE SCALE GENOMIC DNA]</scope>
    <source>
        <strain evidence="2 3">D33</strain>
    </source>
</reference>
<feature type="transmembrane region" description="Helical" evidence="1">
    <location>
        <begin position="29"/>
        <end position="50"/>
    </location>
</feature>
<feature type="transmembrane region" description="Helical" evidence="1">
    <location>
        <begin position="307"/>
        <end position="325"/>
    </location>
</feature>
<protein>
    <submittedName>
        <fullName evidence="2">Multidrug ABC transporter permease</fullName>
    </submittedName>
</protein>
<comment type="caution">
    <text evidence="2">The sequence shown here is derived from an EMBL/GenBank/DDBJ whole genome shotgun (WGS) entry which is preliminary data.</text>
</comment>
<keyword evidence="1" id="KW-1133">Transmembrane helix</keyword>
<sequence length="676" mass="76724">MKWGTPDMTSSRFFFNGGVIRQNIRQHGWIGILYLAGLLFTLPLQLMMGLPYEEAVRVRDLFEHHGDEQMIFVLSLPVIAGVFITRYIQSRPAADLYHSLPLRREHLLTAHITSGLLLLIVPVWLTAAVTALLSGRHDLDYWFTLSDVLSWAVTVTVITLFLYSFSLLVGMCTGQSIFQAIAVYAILFLPMVLRGLLAAHFDCYLYGYPDPGRIGHTFEVYSPLYRMIAISELTFSGLELLIYMALAMLFLALSYPLYKKRHIETAGQAVAYVFFQPLFKTAVIFCLMLLGGIYFQGQSDGKTGWMVAGYVLGAVLGYIISEMIIRKTWQIWSKKAAIELLAYGAGIGLLLYGSVSDVTGYETRIPAAYSVEAVYLGDYFDWSNTEEENSYSRNPDYISAVLSLQREVVNARPPEISDADRPQTYRNVSIAYRLKEGGTIYREYQIPEEQFGDELKNVMEFEDYKRSSYWLYKLNGTASSAEISSGISPNRRVTIHDPAEIQELERALLQDMDRLSYEEMTANRIPEAEIRIYWKVPGSLHNEYRFKSYPASPTFTHVQAWMNRTGYAKRIKVDPGNVSMEMVNTKDYSLLDALNGFSGLAEVFTHLEETNGGYNVKDAKLKKQVLEHHSDFDFGKEDTAYLIRTTVGVDEMYSVLYSKDLTPELEGLLSADLETR</sequence>
<gene>
    <name evidence="2" type="ORF">ACE3NQ_01340</name>
</gene>
<feature type="transmembrane region" description="Helical" evidence="1">
    <location>
        <begin position="181"/>
        <end position="201"/>
    </location>
</feature>